<comment type="caution">
    <text evidence="1">The sequence shown here is derived from an EMBL/GenBank/DDBJ whole genome shotgun (WGS) entry which is preliminary data.</text>
</comment>
<feature type="non-terminal residue" evidence="1">
    <location>
        <position position="86"/>
    </location>
</feature>
<name>A0A9P6IHU5_9FUNG</name>
<sequence length="86" mass="10253">MEEKKHISEKWYSFVQSYRELLGGFKANPPMSDFENANNLPRQTVKRLITKYDIMCKMPKGSMSVRYNLRGNIREFYPVEIVLEFL</sequence>
<reference evidence="1" key="1">
    <citation type="journal article" date="2020" name="Fungal Divers.">
        <title>Resolving the Mortierellaceae phylogeny through synthesis of multi-gene phylogenetics and phylogenomics.</title>
        <authorList>
            <person name="Vandepol N."/>
            <person name="Liber J."/>
            <person name="Desiro A."/>
            <person name="Na H."/>
            <person name="Kennedy M."/>
            <person name="Barry K."/>
            <person name="Grigoriev I.V."/>
            <person name="Miller A.N."/>
            <person name="O'Donnell K."/>
            <person name="Stajich J.E."/>
            <person name="Bonito G."/>
        </authorList>
    </citation>
    <scope>NUCLEOTIDE SEQUENCE</scope>
    <source>
        <strain evidence="1">MES-2147</strain>
    </source>
</reference>
<gene>
    <name evidence="1" type="ORF">BGZ65_009820</name>
</gene>
<evidence type="ECO:0000313" key="2">
    <source>
        <dbReference type="Proteomes" id="UP000749646"/>
    </source>
</evidence>
<evidence type="ECO:0000313" key="1">
    <source>
        <dbReference type="EMBL" id="KAF9922168.1"/>
    </source>
</evidence>
<proteinExistence type="predicted"/>
<dbReference type="Proteomes" id="UP000749646">
    <property type="component" value="Unassembled WGS sequence"/>
</dbReference>
<protein>
    <submittedName>
        <fullName evidence="1">Uncharacterized protein</fullName>
    </submittedName>
</protein>
<accession>A0A9P6IHU5</accession>
<dbReference type="AlphaFoldDB" id="A0A9P6IHU5"/>
<dbReference type="EMBL" id="JAAAHW010010903">
    <property type="protein sequence ID" value="KAF9922168.1"/>
    <property type="molecule type" value="Genomic_DNA"/>
</dbReference>
<keyword evidence="2" id="KW-1185">Reference proteome</keyword>
<organism evidence="1 2">
    <name type="scientific">Modicella reniformis</name>
    <dbReference type="NCBI Taxonomy" id="1440133"/>
    <lineage>
        <taxon>Eukaryota</taxon>
        <taxon>Fungi</taxon>
        <taxon>Fungi incertae sedis</taxon>
        <taxon>Mucoromycota</taxon>
        <taxon>Mortierellomycotina</taxon>
        <taxon>Mortierellomycetes</taxon>
        <taxon>Mortierellales</taxon>
        <taxon>Mortierellaceae</taxon>
        <taxon>Modicella</taxon>
    </lineage>
</organism>